<keyword evidence="2" id="KW-1185">Reference proteome</keyword>
<dbReference type="EMBL" id="CAJVQC010148053">
    <property type="protein sequence ID" value="CAG8845731.1"/>
    <property type="molecule type" value="Genomic_DNA"/>
</dbReference>
<accession>A0ACA9SQY8</accession>
<organism evidence="1 2">
    <name type="scientific">Racocetra persica</name>
    <dbReference type="NCBI Taxonomy" id="160502"/>
    <lineage>
        <taxon>Eukaryota</taxon>
        <taxon>Fungi</taxon>
        <taxon>Fungi incertae sedis</taxon>
        <taxon>Mucoromycota</taxon>
        <taxon>Glomeromycotina</taxon>
        <taxon>Glomeromycetes</taxon>
        <taxon>Diversisporales</taxon>
        <taxon>Gigasporaceae</taxon>
        <taxon>Racocetra</taxon>
    </lineage>
</organism>
<dbReference type="Proteomes" id="UP000789920">
    <property type="component" value="Unassembled WGS sequence"/>
</dbReference>
<proteinExistence type="predicted"/>
<name>A0ACA9SQY8_9GLOM</name>
<protein>
    <submittedName>
        <fullName evidence="1">3315_t:CDS:1</fullName>
    </submittedName>
</protein>
<reference evidence="1" key="1">
    <citation type="submission" date="2021-06" db="EMBL/GenBank/DDBJ databases">
        <authorList>
            <person name="Kallberg Y."/>
            <person name="Tangrot J."/>
            <person name="Rosling A."/>
        </authorList>
    </citation>
    <scope>NUCLEOTIDE SEQUENCE</scope>
    <source>
        <strain evidence="1">MA461A</strain>
    </source>
</reference>
<feature type="non-terminal residue" evidence="1">
    <location>
        <position position="79"/>
    </location>
</feature>
<evidence type="ECO:0000313" key="2">
    <source>
        <dbReference type="Proteomes" id="UP000789920"/>
    </source>
</evidence>
<feature type="non-terminal residue" evidence="1">
    <location>
        <position position="1"/>
    </location>
</feature>
<gene>
    <name evidence="1" type="ORF">RPERSI_LOCUS33797</name>
</gene>
<sequence>TTDQPNIQIDVTNSFELDTNPNDIDKSNNINITDLEDQNNNNQNNNDKYYKQKAEEADKLAKPDDSNKEENLIMEDPIQ</sequence>
<evidence type="ECO:0000313" key="1">
    <source>
        <dbReference type="EMBL" id="CAG8845731.1"/>
    </source>
</evidence>
<comment type="caution">
    <text evidence="1">The sequence shown here is derived from an EMBL/GenBank/DDBJ whole genome shotgun (WGS) entry which is preliminary data.</text>
</comment>